<protein>
    <recommendedName>
        <fullName evidence="3">FAD:protein FMN transferase</fullName>
        <ecNumber evidence="2">2.7.1.180</ecNumber>
    </recommendedName>
    <alternativeName>
        <fullName evidence="9">Flavin transferase</fullName>
    </alternativeName>
</protein>
<evidence type="ECO:0000256" key="7">
    <source>
        <dbReference type="ARBA" id="ARBA00022827"/>
    </source>
</evidence>
<evidence type="ECO:0000256" key="1">
    <source>
        <dbReference type="ARBA" id="ARBA00001946"/>
    </source>
</evidence>
<evidence type="ECO:0000256" key="10">
    <source>
        <dbReference type="ARBA" id="ARBA00048540"/>
    </source>
</evidence>
<sequence length="351" mass="38630">MPYFNAPCASWFRILLLVCLLAGCGREPLYQSQSYVFGTLVDISIYGEPEQRARLLASHVEQDFQRLHSQLHAWKPGGELYRLNSAFAEGRRLPLSPELAAILLDATQLSERSGGIFNPAIGGLINLWGFQRDEFTPLMPDPQQIQALIRAAPHMSDIVIENGLAWSRNRSVRVDLGGYAKGYALDRAAAYLRQEKVHGALINIGGNILALGMHGERPWRVGIQHPRQPGPMALLDLPDGWAIGTSGDYQRYFELDGKRYCHLIDPRSGYPAQGVQEVTILVPPGEHAGTLSDAASKPLFITGPAGWRRAAGTMGIDYAMLVDAGGGLHMTRAMRQHLQLVVKNVPLEILP</sequence>
<dbReference type="InterPro" id="IPR003374">
    <property type="entry name" value="ApbE-like_sf"/>
</dbReference>
<dbReference type="PANTHER" id="PTHR30040:SF2">
    <property type="entry name" value="FAD:PROTEIN FMN TRANSFERASE"/>
    <property type="match status" value="1"/>
</dbReference>
<evidence type="ECO:0000256" key="2">
    <source>
        <dbReference type="ARBA" id="ARBA00011955"/>
    </source>
</evidence>
<keyword evidence="11" id="KW-0449">Lipoprotein</keyword>
<name>A0A1J5QAY7_9ZZZZ</name>
<dbReference type="InterPro" id="IPR024932">
    <property type="entry name" value="ApbE"/>
</dbReference>
<dbReference type="AlphaFoldDB" id="A0A1J5QAY7"/>
<dbReference type="Pfam" id="PF02424">
    <property type="entry name" value="ApbE"/>
    <property type="match status" value="1"/>
</dbReference>
<keyword evidence="8" id="KW-0460">Magnesium</keyword>
<evidence type="ECO:0000256" key="5">
    <source>
        <dbReference type="ARBA" id="ARBA00022679"/>
    </source>
</evidence>
<comment type="caution">
    <text evidence="11">The sequence shown here is derived from an EMBL/GenBank/DDBJ whole genome shotgun (WGS) entry which is preliminary data.</text>
</comment>
<comment type="cofactor">
    <cofactor evidence="1">
        <name>Mg(2+)</name>
        <dbReference type="ChEBI" id="CHEBI:18420"/>
    </cofactor>
</comment>
<dbReference type="GO" id="GO:0016740">
    <property type="term" value="F:transferase activity"/>
    <property type="evidence" value="ECO:0007669"/>
    <property type="project" value="UniProtKB-KW"/>
</dbReference>
<dbReference type="EC" id="2.7.1.180" evidence="2"/>
<accession>A0A1J5QAY7</accession>
<keyword evidence="7" id="KW-0274">FAD</keyword>
<organism evidence="11">
    <name type="scientific">mine drainage metagenome</name>
    <dbReference type="NCBI Taxonomy" id="410659"/>
    <lineage>
        <taxon>unclassified sequences</taxon>
        <taxon>metagenomes</taxon>
        <taxon>ecological metagenomes</taxon>
    </lineage>
</organism>
<evidence type="ECO:0000256" key="6">
    <source>
        <dbReference type="ARBA" id="ARBA00022723"/>
    </source>
</evidence>
<keyword evidence="6" id="KW-0479">Metal-binding</keyword>
<evidence type="ECO:0000256" key="9">
    <source>
        <dbReference type="ARBA" id="ARBA00031306"/>
    </source>
</evidence>
<evidence type="ECO:0000256" key="8">
    <source>
        <dbReference type="ARBA" id="ARBA00022842"/>
    </source>
</evidence>
<keyword evidence="5" id="KW-0808">Transferase</keyword>
<evidence type="ECO:0000256" key="4">
    <source>
        <dbReference type="ARBA" id="ARBA00022630"/>
    </source>
</evidence>
<gene>
    <name evidence="11" type="primary">apbE_13</name>
    <name evidence="11" type="ORF">GALL_376860</name>
</gene>
<dbReference type="PIRSF" id="PIRSF006268">
    <property type="entry name" value="ApbE"/>
    <property type="match status" value="1"/>
</dbReference>
<dbReference type="Gene3D" id="3.10.520.10">
    <property type="entry name" value="ApbE-like domains"/>
    <property type="match status" value="1"/>
</dbReference>
<evidence type="ECO:0000313" key="11">
    <source>
        <dbReference type="EMBL" id="OIQ80552.1"/>
    </source>
</evidence>
<reference evidence="11" key="1">
    <citation type="submission" date="2016-10" db="EMBL/GenBank/DDBJ databases">
        <title>Sequence of Gallionella enrichment culture.</title>
        <authorList>
            <person name="Poehlein A."/>
            <person name="Muehling M."/>
            <person name="Daniel R."/>
        </authorList>
    </citation>
    <scope>NUCLEOTIDE SEQUENCE</scope>
</reference>
<dbReference type="GO" id="GO:0046872">
    <property type="term" value="F:metal ion binding"/>
    <property type="evidence" value="ECO:0007669"/>
    <property type="project" value="UniProtKB-KW"/>
</dbReference>
<comment type="catalytic activity">
    <reaction evidence="10">
        <text>L-threonyl-[protein] + FAD = FMN-L-threonyl-[protein] + AMP + H(+)</text>
        <dbReference type="Rhea" id="RHEA:36847"/>
        <dbReference type="Rhea" id="RHEA-COMP:11060"/>
        <dbReference type="Rhea" id="RHEA-COMP:11061"/>
        <dbReference type="ChEBI" id="CHEBI:15378"/>
        <dbReference type="ChEBI" id="CHEBI:30013"/>
        <dbReference type="ChEBI" id="CHEBI:57692"/>
        <dbReference type="ChEBI" id="CHEBI:74257"/>
        <dbReference type="ChEBI" id="CHEBI:456215"/>
        <dbReference type="EC" id="2.7.1.180"/>
    </reaction>
</comment>
<dbReference type="SUPFAM" id="SSF143631">
    <property type="entry name" value="ApbE-like"/>
    <property type="match status" value="1"/>
</dbReference>
<dbReference type="PANTHER" id="PTHR30040">
    <property type="entry name" value="THIAMINE BIOSYNTHESIS LIPOPROTEIN APBE"/>
    <property type="match status" value="1"/>
</dbReference>
<evidence type="ECO:0000256" key="3">
    <source>
        <dbReference type="ARBA" id="ARBA00016337"/>
    </source>
</evidence>
<dbReference type="EMBL" id="MLJW01001045">
    <property type="protein sequence ID" value="OIQ80552.1"/>
    <property type="molecule type" value="Genomic_DNA"/>
</dbReference>
<keyword evidence="4" id="KW-0285">Flavoprotein</keyword>
<proteinExistence type="predicted"/>